<dbReference type="RefSeq" id="WP_377916280.1">
    <property type="nucleotide sequence ID" value="NZ_JBHRZT010000052.1"/>
</dbReference>
<keyword evidence="10" id="KW-1185">Reference proteome</keyword>
<feature type="transmembrane region" description="Helical" evidence="7">
    <location>
        <begin position="190"/>
        <end position="208"/>
    </location>
</feature>
<dbReference type="PANTHER" id="PTHR40074">
    <property type="entry name" value="O-ACETYLTRANSFERASE WECH"/>
    <property type="match status" value="1"/>
</dbReference>
<feature type="transmembrane region" description="Helical" evidence="7">
    <location>
        <begin position="122"/>
        <end position="140"/>
    </location>
</feature>
<evidence type="ECO:0000256" key="5">
    <source>
        <dbReference type="ARBA" id="ARBA00022989"/>
    </source>
</evidence>
<evidence type="ECO:0000256" key="2">
    <source>
        <dbReference type="ARBA" id="ARBA00007400"/>
    </source>
</evidence>
<keyword evidence="3" id="KW-1003">Cell membrane</keyword>
<feature type="transmembrane region" description="Helical" evidence="7">
    <location>
        <begin position="249"/>
        <end position="269"/>
    </location>
</feature>
<organism evidence="9 10">
    <name type="scientific">Bacillus songklensis</name>
    <dbReference type="NCBI Taxonomy" id="1069116"/>
    <lineage>
        <taxon>Bacteria</taxon>
        <taxon>Bacillati</taxon>
        <taxon>Bacillota</taxon>
        <taxon>Bacilli</taxon>
        <taxon>Bacillales</taxon>
        <taxon>Bacillaceae</taxon>
        <taxon>Bacillus</taxon>
    </lineage>
</organism>
<proteinExistence type="inferred from homology"/>
<evidence type="ECO:0000256" key="4">
    <source>
        <dbReference type="ARBA" id="ARBA00022692"/>
    </source>
</evidence>
<comment type="caution">
    <text evidence="9">The sequence shown here is derived from an EMBL/GenBank/DDBJ whole genome shotgun (WGS) entry which is preliminary data.</text>
</comment>
<evidence type="ECO:0000256" key="6">
    <source>
        <dbReference type="ARBA" id="ARBA00023136"/>
    </source>
</evidence>
<sequence length="363" mass="41801">MKTMNEVFWLRSLSCLTVVLLHAITTTIIHYYPSPDNSTHTILRSLQMLMMYGTPMFVFISEFLIAYRYRYGVKQGFLSKRVKFILIPYIVMGLFYAVVYQAPHGIGSILSKWGDHVFFGAYHGYFILIIFQFYILHLLFDRALRKMNAKATLFAAFVVNAAYLAFFNFNDPQNYGMDPDTWTRLTNLPFLAWLFYFVAGYYAGRYFGQFKQFVIKTRKWHLPFLVGSAALVLVLYHTEALVAVGSKRFDIILLTTAVMVIMFSTAFRLKRIPPELVVVSQYSFGIYLLHPFFQLVIARNIKNFTTTDNMFVLISIFFGLGVLLPMAVTNLLNRIPYGQYIVGKVGVGKKRETARQSEQAKAA</sequence>
<dbReference type="EMBL" id="JBHRZT010000052">
    <property type="protein sequence ID" value="MFC3884655.1"/>
    <property type="molecule type" value="Genomic_DNA"/>
</dbReference>
<evidence type="ECO:0000256" key="1">
    <source>
        <dbReference type="ARBA" id="ARBA00004651"/>
    </source>
</evidence>
<feature type="transmembrane region" description="Helical" evidence="7">
    <location>
        <begin position="52"/>
        <end position="70"/>
    </location>
</feature>
<protein>
    <submittedName>
        <fullName evidence="9">Acyltransferase family protein</fullName>
    </submittedName>
</protein>
<evidence type="ECO:0000313" key="9">
    <source>
        <dbReference type="EMBL" id="MFC3884655.1"/>
    </source>
</evidence>
<reference evidence="10" key="1">
    <citation type="journal article" date="2019" name="Int. J. Syst. Evol. Microbiol.">
        <title>The Global Catalogue of Microorganisms (GCM) 10K type strain sequencing project: providing services to taxonomists for standard genome sequencing and annotation.</title>
        <authorList>
            <consortium name="The Broad Institute Genomics Platform"/>
            <consortium name="The Broad Institute Genome Sequencing Center for Infectious Disease"/>
            <person name="Wu L."/>
            <person name="Ma J."/>
        </authorList>
    </citation>
    <scope>NUCLEOTIDE SEQUENCE [LARGE SCALE GENOMIC DNA]</scope>
    <source>
        <strain evidence="10">CCUG 61889</strain>
    </source>
</reference>
<dbReference type="Proteomes" id="UP001595752">
    <property type="component" value="Unassembled WGS sequence"/>
</dbReference>
<keyword evidence="9" id="KW-0012">Acyltransferase</keyword>
<gene>
    <name evidence="9" type="ORF">ACFOU2_14600</name>
</gene>
<feature type="domain" description="Acyltransferase 3" evidence="8">
    <location>
        <begin position="9"/>
        <end position="324"/>
    </location>
</feature>
<comment type="subcellular location">
    <subcellularLocation>
        <location evidence="1">Cell membrane</location>
        <topology evidence="1">Multi-pass membrane protein</topology>
    </subcellularLocation>
</comment>
<dbReference type="GO" id="GO:0016746">
    <property type="term" value="F:acyltransferase activity"/>
    <property type="evidence" value="ECO:0007669"/>
    <property type="project" value="UniProtKB-KW"/>
</dbReference>
<comment type="similarity">
    <text evidence="2">Belongs to the acyltransferase 3 family.</text>
</comment>
<accession>A0ABV8B5P3</accession>
<dbReference type="Pfam" id="PF01757">
    <property type="entry name" value="Acyl_transf_3"/>
    <property type="match status" value="1"/>
</dbReference>
<keyword evidence="4 7" id="KW-0812">Transmembrane</keyword>
<dbReference type="PANTHER" id="PTHR40074:SF2">
    <property type="entry name" value="O-ACETYLTRANSFERASE WECH"/>
    <property type="match status" value="1"/>
</dbReference>
<feature type="transmembrane region" description="Helical" evidence="7">
    <location>
        <begin position="152"/>
        <end position="170"/>
    </location>
</feature>
<keyword evidence="5 7" id="KW-1133">Transmembrane helix</keyword>
<feature type="transmembrane region" description="Helical" evidence="7">
    <location>
        <begin position="220"/>
        <end position="237"/>
    </location>
</feature>
<evidence type="ECO:0000313" key="10">
    <source>
        <dbReference type="Proteomes" id="UP001595752"/>
    </source>
</evidence>
<dbReference type="InterPro" id="IPR002656">
    <property type="entry name" value="Acyl_transf_3_dom"/>
</dbReference>
<evidence type="ECO:0000259" key="8">
    <source>
        <dbReference type="Pfam" id="PF01757"/>
    </source>
</evidence>
<feature type="transmembrane region" description="Helical" evidence="7">
    <location>
        <begin position="276"/>
        <end position="298"/>
    </location>
</feature>
<evidence type="ECO:0000256" key="7">
    <source>
        <dbReference type="SAM" id="Phobius"/>
    </source>
</evidence>
<evidence type="ECO:0000256" key="3">
    <source>
        <dbReference type="ARBA" id="ARBA00022475"/>
    </source>
</evidence>
<feature type="transmembrane region" description="Helical" evidence="7">
    <location>
        <begin position="310"/>
        <end position="332"/>
    </location>
</feature>
<name>A0ABV8B5P3_9BACI</name>
<feature type="transmembrane region" description="Helical" evidence="7">
    <location>
        <begin position="82"/>
        <end position="102"/>
    </location>
</feature>
<keyword evidence="6 7" id="KW-0472">Membrane</keyword>
<keyword evidence="9" id="KW-0808">Transferase</keyword>
<feature type="transmembrane region" description="Helical" evidence="7">
    <location>
        <begin position="12"/>
        <end position="32"/>
    </location>
</feature>